<evidence type="ECO:0000256" key="1">
    <source>
        <dbReference type="SAM" id="MobiDB-lite"/>
    </source>
</evidence>
<sequence length="56" mass="6117">MGQDMDGRSSSPSTAAGRGRSIHGNINGYIANNATCFSSRATASFDPCRRRRLQRR</sequence>
<feature type="region of interest" description="Disordered" evidence="1">
    <location>
        <begin position="1"/>
        <end position="24"/>
    </location>
</feature>
<organism evidence="2">
    <name type="scientific">Arundo donax</name>
    <name type="common">Giant reed</name>
    <name type="synonym">Donax arundinaceus</name>
    <dbReference type="NCBI Taxonomy" id="35708"/>
    <lineage>
        <taxon>Eukaryota</taxon>
        <taxon>Viridiplantae</taxon>
        <taxon>Streptophyta</taxon>
        <taxon>Embryophyta</taxon>
        <taxon>Tracheophyta</taxon>
        <taxon>Spermatophyta</taxon>
        <taxon>Magnoliopsida</taxon>
        <taxon>Liliopsida</taxon>
        <taxon>Poales</taxon>
        <taxon>Poaceae</taxon>
        <taxon>PACMAD clade</taxon>
        <taxon>Arundinoideae</taxon>
        <taxon>Arundineae</taxon>
        <taxon>Arundo</taxon>
    </lineage>
</organism>
<reference evidence="2" key="2">
    <citation type="journal article" date="2015" name="Data Brief">
        <title>Shoot transcriptome of the giant reed, Arundo donax.</title>
        <authorList>
            <person name="Barrero R.A."/>
            <person name="Guerrero F.D."/>
            <person name="Moolhuijzen P."/>
            <person name="Goolsby J.A."/>
            <person name="Tidwell J."/>
            <person name="Bellgard S.E."/>
            <person name="Bellgard M.I."/>
        </authorList>
    </citation>
    <scope>NUCLEOTIDE SEQUENCE</scope>
    <source>
        <tissue evidence="2">Shoot tissue taken approximately 20 cm above the soil surface</tissue>
    </source>
</reference>
<reference evidence="2" key="1">
    <citation type="submission" date="2014-09" db="EMBL/GenBank/DDBJ databases">
        <authorList>
            <person name="Magalhaes I.L.F."/>
            <person name="Oliveira U."/>
            <person name="Santos F.R."/>
            <person name="Vidigal T.H.D.A."/>
            <person name="Brescovit A.D."/>
            <person name="Santos A.J."/>
        </authorList>
    </citation>
    <scope>NUCLEOTIDE SEQUENCE</scope>
    <source>
        <tissue evidence="2">Shoot tissue taken approximately 20 cm above the soil surface</tissue>
    </source>
</reference>
<name>A0A0A9AKK5_ARUDO</name>
<dbReference type="EMBL" id="GBRH01246224">
    <property type="protein sequence ID" value="JAD51671.1"/>
    <property type="molecule type" value="Transcribed_RNA"/>
</dbReference>
<proteinExistence type="predicted"/>
<accession>A0A0A9AKK5</accession>
<protein>
    <submittedName>
        <fullName evidence="2">Uncharacterized protein</fullName>
    </submittedName>
</protein>
<evidence type="ECO:0000313" key="2">
    <source>
        <dbReference type="EMBL" id="JAD51671.1"/>
    </source>
</evidence>
<dbReference type="AlphaFoldDB" id="A0A0A9AKK5"/>